<evidence type="ECO:0000313" key="2">
    <source>
        <dbReference type="EMBL" id="CAB4157207.1"/>
    </source>
</evidence>
<organism evidence="2">
    <name type="scientific">uncultured Caudovirales phage</name>
    <dbReference type="NCBI Taxonomy" id="2100421"/>
    <lineage>
        <taxon>Viruses</taxon>
        <taxon>Duplodnaviria</taxon>
        <taxon>Heunggongvirae</taxon>
        <taxon>Uroviricota</taxon>
        <taxon>Caudoviricetes</taxon>
        <taxon>Peduoviridae</taxon>
        <taxon>Maltschvirus</taxon>
        <taxon>Maltschvirus maltsch</taxon>
    </lineage>
</organism>
<name>A0A6J5NEK7_9CAUD</name>
<feature type="coiled-coil region" evidence="1">
    <location>
        <begin position="168"/>
        <end position="230"/>
    </location>
</feature>
<keyword evidence="2" id="KW-0436">Ligase</keyword>
<reference evidence="2" key="1">
    <citation type="submission" date="2020-04" db="EMBL/GenBank/DDBJ databases">
        <authorList>
            <person name="Chiriac C."/>
            <person name="Salcher M."/>
            <person name="Ghai R."/>
            <person name="Kavagutti S V."/>
        </authorList>
    </citation>
    <scope>NUCLEOTIDE SEQUENCE</scope>
</reference>
<sequence>MTELAALNVRITGDSGDLTAAVNSAKTQLGGLNTTIAQTQAKAAGMGGALGGLATRFSGARGQIQNVAFQLQDMAVQLGAGTAASVVFAQQGSQIASAFGPVGAVVGALAAVGIPLLALAFSGASAEAEALSKAAEGQAKSLDALTQATYNLRLERQMMQSGAQFIEEQQQLNEINRLEKERADVIARINQLQSVGGRAAGYKAEADAKREVLQSELDGIQAKINALNYQRQLGVEERRRANERRNDYREEKASQDALQSSMVTAYSLYARTRMEAAGLANETARAASAFGALQQSLADRGKVYSGRGGDPRTANQQGYGQFQYAGPQLDQFNNPIAAGGGGSAAANQLQTELQTLQESLMTQEQLQMESYTRQQEILRSALDQRMITQQEYQTLMEAASAQHFKAMADGSANGATQILGALGTLFEGNKKVGAGIALVNTMMGASVELQKGTFGIASAIRVIAQGMGFVRAIKSASSSGASSVGTGATSAAAAAPQQNVQTLNFTLTNDSFGIGQNLIRQIAAQLNESQRNGSTLIRATVS</sequence>
<dbReference type="EMBL" id="LR796657">
    <property type="protein sequence ID" value="CAB4157207.1"/>
    <property type="molecule type" value="Genomic_DNA"/>
</dbReference>
<protein>
    <submittedName>
        <fullName evidence="2">NAD-dependent DNA ligase, adenylation</fullName>
    </submittedName>
</protein>
<gene>
    <name evidence="2" type="ORF">UFOVP681_8</name>
</gene>
<proteinExistence type="predicted"/>
<dbReference type="GO" id="GO:0016874">
    <property type="term" value="F:ligase activity"/>
    <property type="evidence" value="ECO:0007669"/>
    <property type="project" value="UniProtKB-KW"/>
</dbReference>
<accession>A0A6J5NEK7</accession>
<evidence type="ECO:0000256" key="1">
    <source>
        <dbReference type="SAM" id="Coils"/>
    </source>
</evidence>
<keyword evidence="1" id="KW-0175">Coiled coil</keyword>